<dbReference type="AlphaFoldDB" id="A0A6C0D8R8"/>
<sequence length="299" mass="34709">MSKNYFLEQDNLQMLWEVLIDEPLIKQTCNTEAKMNDLIRIFESNVRDFFMAEKNNCSDLIELNKKYILLIITYVMKISNTTSISNITNAQANSATNQYRKITIHPDEPVKQSITFEEIQNDRKSLFEKELNKKQEEFTNAMTLPVPPVPNFSDNLDQPISEIELEIKRIQEQRNYDIEIINNTNKNTNTGSDENWLKPQETSIKNEKLLKINSLTSLTNITTNNSPKHITWEDEIEQTSIQAETTNIFGKLKKITNDTIITNSDGDINSSNNFQLQIDEIKKDIFVLNKKLDLILQKI</sequence>
<dbReference type="EMBL" id="MN739550">
    <property type="protein sequence ID" value="QHT12762.1"/>
    <property type="molecule type" value="Genomic_DNA"/>
</dbReference>
<evidence type="ECO:0000313" key="1">
    <source>
        <dbReference type="EMBL" id="QHT12762.1"/>
    </source>
</evidence>
<organism evidence="1">
    <name type="scientific">viral metagenome</name>
    <dbReference type="NCBI Taxonomy" id="1070528"/>
    <lineage>
        <taxon>unclassified sequences</taxon>
        <taxon>metagenomes</taxon>
        <taxon>organismal metagenomes</taxon>
    </lineage>
</organism>
<name>A0A6C0D8R8_9ZZZZ</name>
<protein>
    <submittedName>
        <fullName evidence="1">Uncharacterized protein</fullName>
    </submittedName>
</protein>
<proteinExistence type="predicted"/>
<accession>A0A6C0D8R8</accession>
<reference evidence="1" key="1">
    <citation type="journal article" date="2020" name="Nature">
        <title>Giant virus diversity and host interactions through global metagenomics.</title>
        <authorList>
            <person name="Schulz F."/>
            <person name="Roux S."/>
            <person name="Paez-Espino D."/>
            <person name="Jungbluth S."/>
            <person name="Walsh D.A."/>
            <person name="Denef V.J."/>
            <person name="McMahon K.D."/>
            <person name="Konstantinidis K.T."/>
            <person name="Eloe-Fadrosh E.A."/>
            <person name="Kyrpides N.C."/>
            <person name="Woyke T."/>
        </authorList>
    </citation>
    <scope>NUCLEOTIDE SEQUENCE</scope>
    <source>
        <strain evidence="1">GVMAG-M-3300023174-130</strain>
    </source>
</reference>